<evidence type="ECO:0000256" key="3">
    <source>
        <dbReference type="ARBA" id="ARBA00022679"/>
    </source>
</evidence>
<comment type="similarity">
    <text evidence="9">Belongs to the MntA antitoxin family.</text>
</comment>
<dbReference type="OrthoDB" id="9803128at2"/>
<dbReference type="InterPro" id="IPR043519">
    <property type="entry name" value="NT_sf"/>
</dbReference>
<keyword evidence="6" id="KW-0547">Nucleotide-binding</keyword>
<keyword evidence="3" id="KW-0808">Transferase</keyword>
<dbReference type="GO" id="GO:0005524">
    <property type="term" value="F:ATP binding"/>
    <property type="evidence" value="ECO:0007669"/>
    <property type="project" value="UniProtKB-KW"/>
</dbReference>
<evidence type="ECO:0000313" key="12">
    <source>
        <dbReference type="Proteomes" id="UP000065220"/>
    </source>
</evidence>
<evidence type="ECO:0000259" key="10">
    <source>
        <dbReference type="Pfam" id="PF01909"/>
    </source>
</evidence>
<evidence type="ECO:0000256" key="7">
    <source>
        <dbReference type="ARBA" id="ARBA00022840"/>
    </source>
</evidence>
<reference evidence="12" key="1">
    <citation type="submission" date="2016-02" db="EMBL/GenBank/DDBJ databases">
        <authorList>
            <person name="Holder M.E."/>
            <person name="Ajami N.J."/>
            <person name="Petrosino J.F."/>
        </authorList>
    </citation>
    <scope>NUCLEOTIDE SEQUENCE [LARGE SCALE GENOMIC DNA]</scope>
    <source>
        <strain evidence="12">CCUG 36733</strain>
    </source>
</reference>
<keyword evidence="5" id="KW-0479">Metal-binding</keyword>
<protein>
    <submittedName>
        <fullName evidence="11">Toxin-antitoxin system toxin subunit</fullName>
    </submittedName>
</protein>
<dbReference type="GO" id="GO:0016779">
    <property type="term" value="F:nucleotidyltransferase activity"/>
    <property type="evidence" value="ECO:0007669"/>
    <property type="project" value="UniProtKB-KW"/>
</dbReference>
<dbReference type="PANTHER" id="PTHR33571">
    <property type="entry name" value="SSL8005 PROTEIN"/>
    <property type="match status" value="1"/>
</dbReference>
<feature type="domain" description="Polymerase nucleotidyl transferase" evidence="10">
    <location>
        <begin position="79"/>
        <end position="155"/>
    </location>
</feature>
<dbReference type="GO" id="GO:0046872">
    <property type="term" value="F:metal ion binding"/>
    <property type="evidence" value="ECO:0007669"/>
    <property type="project" value="UniProtKB-KW"/>
</dbReference>
<dbReference type="GO" id="GO:0003677">
    <property type="term" value="F:DNA binding"/>
    <property type="evidence" value="ECO:0007669"/>
    <property type="project" value="InterPro"/>
</dbReference>
<keyword evidence="8" id="KW-0460">Magnesium</keyword>
<keyword evidence="7" id="KW-0067">ATP-binding</keyword>
<gene>
    <name evidence="11" type="ORF">AXF14_03985</name>
</gene>
<dbReference type="Gene3D" id="3.30.460.10">
    <property type="entry name" value="Beta Polymerase, domain 2"/>
    <property type="match status" value="1"/>
</dbReference>
<evidence type="ECO:0000256" key="4">
    <source>
        <dbReference type="ARBA" id="ARBA00022695"/>
    </source>
</evidence>
<evidence type="ECO:0000256" key="9">
    <source>
        <dbReference type="ARBA" id="ARBA00038276"/>
    </source>
</evidence>
<keyword evidence="2" id="KW-1277">Toxin-antitoxin system</keyword>
<dbReference type="KEGG" id="ard:AXF14_03985"/>
<dbReference type="PANTHER" id="PTHR33571:SF12">
    <property type="entry name" value="BSL3053 PROTEIN"/>
    <property type="match status" value="1"/>
</dbReference>
<dbReference type="Pfam" id="PF01909">
    <property type="entry name" value="NTP_transf_2"/>
    <property type="match status" value="1"/>
</dbReference>
<keyword evidence="4" id="KW-0548">Nucleotidyltransferase</keyword>
<dbReference type="InterPro" id="IPR002934">
    <property type="entry name" value="Polymerase_NTP_transf_dom"/>
</dbReference>
<dbReference type="CDD" id="cd05403">
    <property type="entry name" value="NT_KNTase_like"/>
    <property type="match status" value="1"/>
</dbReference>
<comment type="cofactor">
    <cofactor evidence="1">
        <name>Mg(2+)</name>
        <dbReference type="ChEBI" id="CHEBI:18420"/>
    </cofactor>
</comment>
<evidence type="ECO:0000256" key="2">
    <source>
        <dbReference type="ARBA" id="ARBA00022649"/>
    </source>
</evidence>
<dbReference type="SUPFAM" id="SSF81301">
    <property type="entry name" value="Nucleotidyltransferase"/>
    <property type="match status" value="1"/>
</dbReference>
<evidence type="ECO:0000256" key="6">
    <source>
        <dbReference type="ARBA" id="ARBA00022741"/>
    </source>
</evidence>
<dbReference type="EMBL" id="CP014228">
    <property type="protein sequence ID" value="AMD86908.1"/>
    <property type="molecule type" value="Genomic_DNA"/>
</dbReference>
<evidence type="ECO:0000256" key="8">
    <source>
        <dbReference type="ARBA" id="ARBA00022842"/>
    </source>
</evidence>
<proteinExistence type="inferred from homology"/>
<accession>A0A0X8JED1</accession>
<organism evidence="11 12">
    <name type="scientific">Actinomyces radicidentis</name>
    <dbReference type="NCBI Taxonomy" id="111015"/>
    <lineage>
        <taxon>Bacteria</taxon>
        <taxon>Bacillati</taxon>
        <taxon>Actinomycetota</taxon>
        <taxon>Actinomycetes</taxon>
        <taxon>Actinomycetales</taxon>
        <taxon>Actinomycetaceae</taxon>
        <taxon>Actinomyces</taxon>
    </lineage>
</organism>
<sequence>MTPEELTTIASEADEAARTARARLVEAVRTAHASGLTQTEIAQATGRSQPEISRLLRFHGTGPLARRLREHRRPVLDLIKASGGSNVRVFGSVATGRERPGSDIDLLYTAGPGTSLLTLSRLEIELAEELGASVDLVPDDAIRPSMRDQILSEAVSL</sequence>
<dbReference type="InterPro" id="IPR052038">
    <property type="entry name" value="Type-VII_TA_antitoxin"/>
</dbReference>
<name>A0A0X8JED1_ACTRD</name>
<dbReference type="Gene3D" id="1.10.260.40">
    <property type="entry name" value="lambda repressor-like DNA-binding domains"/>
    <property type="match status" value="1"/>
</dbReference>
<evidence type="ECO:0000256" key="1">
    <source>
        <dbReference type="ARBA" id="ARBA00001946"/>
    </source>
</evidence>
<dbReference type="AlphaFoldDB" id="A0A0X8JED1"/>
<dbReference type="Proteomes" id="UP000065220">
    <property type="component" value="Chromosome"/>
</dbReference>
<dbReference type="RefSeq" id="WP_067941027.1">
    <property type="nucleotide sequence ID" value="NZ_CAUHMM010000008.1"/>
</dbReference>
<dbReference type="InterPro" id="IPR010982">
    <property type="entry name" value="Lambda_DNA-bd_dom_sf"/>
</dbReference>
<keyword evidence="12" id="KW-1185">Reference proteome</keyword>
<evidence type="ECO:0000256" key="5">
    <source>
        <dbReference type="ARBA" id="ARBA00022723"/>
    </source>
</evidence>
<evidence type="ECO:0000313" key="11">
    <source>
        <dbReference type="EMBL" id="AMD86908.1"/>
    </source>
</evidence>